<accession>A0ABW2GSY8</accession>
<comment type="caution">
    <text evidence="4">The sequence shown here is derived from an EMBL/GenBank/DDBJ whole genome shotgun (WGS) entry which is preliminary data.</text>
</comment>
<dbReference type="SUPFAM" id="SSF55729">
    <property type="entry name" value="Acyl-CoA N-acyltransferases (Nat)"/>
    <property type="match status" value="2"/>
</dbReference>
<dbReference type="EMBL" id="JBHTAC010000007">
    <property type="protein sequence ID" value="MFC7242726.1"/>
    <property type="molecule type" value="Genomic_DNA"/>
</dbReference>
<keyword evidence="1 4" id="KW-0808">Transferase</keyword>
<dbReference type="InterPro" id="IPR016181">
    <property type="entry name" value="Acyl_CoA_acyltransferase"/>
</dbReference>
<name>A0ABW2GSY8_9ACTN</name>
<dbReference type="Proteomes" id="UP001596392">
    <property type="component" value="Unassembled WGS sequence"/>
</dbReference>
<keyword evidence="2 4" id="KW-0012">Acyltransferase</keyword>
<proteinExistence type="predicted"/>
<evidence type="ECO:0000256" key="1">
    <source>
        <dbReference type="ARBA" id="ARBA00022679"/>
    </source>
</evidence>
<dbReference type="Gene3D" id="3.40.630.30">
    <property type="match status" value="1"/>
</dbReference>
<dbReference type="EC" id="2.3.1.-" evidence="4"/>
<protein>
    <submittedName>
        <fullName evidence="4">GNAT family N-acetyltransferase</fullName>
        <ecNumber evidence="4">2.3.1.-</ecNumber>
    </submittedName>
</protein>
<evidence type="ECO:0000313" key="4">
    <source>
        <dbReference type="EMBL" id="MFC7242726.1"/>
    </source>
</evidence>
<dbReference type="InterPro" id="IPR000182">
    <property type="entry name" value="GNAT_dom"/>
</dbReference>
<evidence type="ECO:0000256" key="2">
    <source>
        <dbReference type="ARBA" id="ARBA00023315"/>
    </source>
</evidence>
<dbReference type="PROSITE" id="PS51186">
    <property type="entry name" value="GNAT"/>
    <property type="match status" value="2"/>
</dbReference>
<dbReference type="RefSeq" id="WP_376806034.1">
    <property type="nucleotide sequence ID" value="NZ_JBHTAC010000007.1"/>
</dbReference>
<evidence type="ECO:0000313" key="5">
    <source>
        <dbReference type="Proteomes" id="UP001596392"/>
    </source>
</evidence>
<reference evidence="5" key="1">
    <citation type="journal article" date="2019" name="Int. J. Syst. Evol. Microbiol.">
        <title>The Global Catalogue of Microorganisms (GCM) 10K type strain sequencing project: providing services to taxonomists for standard genome sequencing and annotation.</title>
        <authorList>
            <consortium name="The Broad Institute Genomics Platform"/>
            <consortium name="The Broad Institute Genome Sequencing Center for Infectious Disease"/>
            <person name="Wu L."/>
            <person name="Ma J."/>
        </authorList>
    </citation>
    <scope>NUCLEOTIDE SEQUENCE [LARGE SCALE GENOMIC DNA]</scope>
    <source>
        <strain evidence="5">CGMCC 1.9106</strain>
    </source>
</reference>
<evidence type="ECO:0000259" key="3">
    <source>
        <dbReference type="PROSITE" id="PS51186"/>
    </source>
</evidence>
<dbReference type="PANTHER" id="PTHR43877">
    <property type="entry name" value="AMINOALKYLPHOSPHONATE N-ACETYLTRANSFERASE-RELATED-RELATED"/>
    <property type="match status" value="1"/>
</dbReference>
<dbReference type="GO" id="GO:0016746">
    <property type="term" value="F:acyltransferase activity"/>
    <property type="evidence" value="ECO:0007669"/>
    <property type="project" value="UniProtKB-KW"/>
</dbReference>
<feature type="domain" description="N-acetyltransferase" evidence="3">
    <location>
        <begin position="201"/>
        <end position="356"/>
    </location>
</feature>
<sequence length="358" mass="39088">MTGGTLPFRGRSVQAGQVKVREWDPRTAAATEITSLVALLNEVSAVDLPDDPLWQDGRMRDYLAVTMPGERKMMWLVEENEGDAARGVAPLGAGSIILLGDIGVVEILVHPKARRQAIGRALLTEQVRVALRKGFTTLGVEVAGATSAVDFYQAHGFTLAFTEIRSVLRLDTVDWFALGDMAAGVGAGYQIEFYADGPPEHLIAPYAAAKAEVRDDYDLGDLELRPSSYEPERLLASLHTLAARGLQLYIVVAVQEKTGEVAGLTEVVVPAQRPGRADQYDTVVVPRHRGYGVGRAIKARMLFELRSAEPNLTEVQTWNAAVNEPLIKVNQELGFVADRQWLEYEGDVVELAANLRIS</sequence>
<gene>
    <name evidence="4" type="ORF">ACFQO7_09565</name>
</gene>
<keyword evidence="5" id="KW-1185">Reference proteome</keyword>
<dbReference type="Pfam" id="PF13508">
    <property type="entry name" value="Acetyltransf_7"/>
    <property type="match status" value="1"/>
</dbReference>
<feature type="domain" description="N-acetyltransferase" evidence="3">
    <location>
        <begin position="18"/>
        <end position="179"/>
    </location>
</feature>
<dbReference type="InterPro" id="IPR050832">
    <property type="entry name" value="Bact_Acetyltransf"/>
</dbReference>
<organism evidence="4 5">
    <name type="scientific">Catellatospora aurea</name>
    <dbReference type="NCBI Taxonomy" id="1337874"/>
    <lineage>
        <taxon>Bacteria</taxon>
        <taxon>Bacillati</taxon>
        <taxon>Actinomycetota</taxon>
        <taxon>Actinomycetes</taxon>
        <taxon>Micromonosporales</taxon>
        <taxon>Micromonosporaceae</taxon>
        <taxon>Catellatospora</taxon>
    </lineage>
</organism>